<dbReference type="Proteomes" id="UP000241222">
    <property type="component" value="Unassembled WGS sequence"/>
</dbReference>
<gene>
    <name evidence="1" type="ORF">C9I99_04235</name>
</gene>
<proteinExistence type="predicted"/>
<comment type="caution">
    <text evidence="1">The sequence shown here is derived from an EMBL/GenBank/DDBJ whole genome shotgun (WGS) entry which is preliminary data.</text>
</comment>
<evidence type="ECO:0000313" key="2">
    <source>
        <dbReference type="Proteomes" id="UP000241222"/>
    </source>
</evidence>
<evidence type="ECO:0000313" key="1">
    <source>
        <dbReference type="EMBL" id="PSU36216.1"/>
    </source>
</evidence>
<reference evidence="1 2" key="1">
    <citation type="submission" date="2018-03" db="EMBL/GenBank/DDBJ databases">
        <title>Whole genome sequencing of Histamine producing bacteria.</title>
        <authorList>
            <person name="Butler K."/>
        </authorList>
    </citation>
    <scope>NUCLEOTIDE SEQUENCE [LARGE SCALE GENOMIC DNA]</scope>
    <source>
        <strain evidence="1 2">JCM 13586</strain>
    </source>
</reference>
<keyword evidence="2" id="KW-1185">Reference proteome</keyword>
<dbReference type="RefSeq" id="WP_107347570.1">
    <property type="nucleotide sequence ID" value="NZ_PYMH01000001.1"/>
</dbReference>
<dbReference type="EMBL" id="PYMH01000001">
    <property type="protein sequence ID" value="PSU36216.1"/>
    <property type="molecule type" value="Genomic_DNA"/>
</dbReference>
<protein>
    <submittedName>
        <fullName evidence="1">Uncharacterized protein</fullName>
    </submittedName>
</protein>
<dbReference type="AlphaFoldDB" id="A0A2T3J4K9"/>
<accession>A0A2T3J4K9</accession>
<name>A0A2T3J4K9_9GAMM</name>
<organism evidence="1 2">
    <name type="scientific">Photobacterium lutimaris</name>
    <dbReference type="NCBI Taxonomy" id="388278"/>
    <lineage>
        <taxon>Bacteria</taxon>
        <taxon>Pseudomonadati</taxon>
        <taxon>Pseudomonadota</taxon>
        <taxon>Gammaproteobacteria</taxon>
        <taxon>Vibrionales</taxon>
        <taxon>Vibrionaceae</taxon>
        <taxon>Photobacterium</taxon>
    </lineage>
</organism>
<sequence>MKKSRNQVERKSKRQIDQYLPITIRIHYTEDEEDTNGFYRDHTLDVGIEIDTVLTTFMHLGKKRLLQLIKGDSNRIGIFEVVQRTIEMELPEPTQPNTSALSLF</sequence>